<dbReference type="RefSeq" id="XP_023170271.2">
    <property type="nucleotide sequence ID" value="XM_023314503.2"/>
</dbReference>
<keyword evidence="6 7" id="KW-0067">ATP-binding</keyword>
<dbReference type="SMART" id="SM00220">
    <property type="entry name" value="S_TKc"/>
    <property type="match status" value="1"/>
</dbReference>
<evidence type="ECO:0000256" key="1">
    <source>
        <dbReference type="ARBA" id="ARBA00006529"/>
    </source>
</evidence>
<evidence type="ECO:0000256" key="7">
    <source>
        <dbReference type="PROSITE-ProRule" id="PRU10141"/>
    </source>
</evidence>
<dbReference type="SUPFAM" id="SSF56112">
    <property type="entry name" value="Protein kinase-like (PK-like)"/>
    <property type="match status" value="3"/>
</dbReference>
<keyword evidence="4 7" id="KW-0547">Nucleotide-binding</keyword>
<evidence type="ECO:0000256" key="4">
    <source>
        <dbReference type="ARBA" id="ARBA00022741"/>
    </source>
</evidence>
<evidence type="ECO:0000313" key="10">
    <source>
        <dbReference type="RefSeq" id="XP_023170271.2"/>
    </source>
</evidence>
<dbReference type="InterPro" id="IPR011009">
    <property type="entry name" value="Kinase-like_dom_sf"/>
</dbReference>
<dbReference type="GO" id="GO:0019899">
    <property type="term" value="F:enzyme binding"/>
    <property type="evidence" value="ECO:0007669"/>
    <property type="project" value="UniProtKB-ARBA"/>
</dbReference>
<dbReference type="KEGG" id="dhe:115483306"/>
<evidence type="ECO:0000256" key="3">
    <source>
        <dbReference type="ARBA" id="ARBA00022679"/>
    </source>
</evidence>
<dbReference type="Gene3D" id="3.30.200.20">
    <property type="entry name" value="Phosphorylase Kinase, domain 1"/>
    <property type="match status" value="1"/>
</dbReference>
<keyword evidence="3" id="KW-0808">Transferase</keyword>
<dbReference type="GO" id="GO:0006950">
    <property type="term" value="P:response to stress"/>
    <property type="evidence" value="ECO:0007669"/>
    <property type="project" value="UniProtKB-ARBA"/>
</dbReference>
<dbReference type="KEGG" id="dhe:111598996"/>
<evidence type="ECO:0000256" key="5">
    <source>
        <dbReference type="ARBA" id="ARBA00022777"/>
    </source>
</evidence>
<protein>
    <submittedName>
        <fullName evidence="10 11">Dual specificity protein kinase zak2-like</fullName>
    </submittedName>
</protein>
<dbReference type="OrthoDB" id="7861233at2759"/>
<keyword evidence="9" id="KW-1185">Reference proteome</keyword>
<dbReference type="Proteomes" id="UP000504633">
    <property type="component" value="Unplaced"/>
</dbReference>
<dbReference type="OMA" id="PREDHAK"/>
<dbReference type="GeneID" id="115483306"/>
<organism evidence="9 11">
    <name type="scientific">Drosophila hydei</name>
    <name type="common">Fruit fly</name>
    <dbReference type="NCBI Taxonomy" id="7224"/>
    <lineage>
        <taxon>Eukaryota</taxon>
        <taxon>Metazoa</taxon>
        <taxon>Ecdysozoa</taxon>
        <taxon>Arthropoda</taxon>
        <taxon>Hexapoda</taxon>
        <taxon>Insecta</taxon>
        <taxon>Pterygota</taxon>
        <taxon>Neoptera</taxon>
        <taxon>Endopterygota</taxon>
        <taxon>Diptera</taxon>
        <taxon>Brachycera</taxon>
        <taxon>Muscomorpha</taxon>
        <taxon>Ephydroidea</taxon>
        <taxon>Drosophilidae</taxon>
        <taxon>Drosophila</taxon>
    </lineage>
</organism>
<dbReference type="InterPro" id="IPR001245">
    <property type="entry name" value="Ser-Thr/Tyr_kinase_cat_dom"/>
</dbReference>
<evidence type="ECO:0000259" key="8">
    <source>
        <dbReference type="PROSITE" id="PS50011"/>
    </source>
</evidence>
<dbReference type="InterPro" id="IPR017441">
    <property type="entry name" value="Protein_kinase_ATP_BS"/>
</dbReference>
<keyword evidence="5" id="KW-0418">Kinase</keyword>
<dbReference type="Pfam" id="PF00069">
    <property type="entry name" value="Pkinase"/>
    <property type="match status" value="1"/>
</dbReference>
<name>A0A6J2SXC7_DROHY</name>
<feature type="domain" description="Protein kinase" evidence="8">
    <location>
        <begin position="550"/>
        <end position="793"/>
    </location>
</feature>
<dbReference type="InterPro" id="IPR000719">
    <property type="entry name" value="Prot_kinase_dom"/>
</dbReference>
<evidence type="ECO:0000313" key="11">
    <source>
        <dbReference type="RefSeq" id="XP_030080534.1"/>
    </source>
</evidence>
<accession>A0A6J2SXC7</accession>
<dbReference type="PANTHER" id="PTHR46716:SF1">
    <property type="entry name" value="MITOGEN-ACTIVATED PROTEIN KINASE KINASE KINASE 7"/>
    <property type="match status" value="1"/>
</dbReference>
<proteinExistence type="inferred from homology"/>
<dbReference type="PROSITE" id="PS00108">
    <property type="entry name" value="PROTEIN_KINASE_ST"/>
    <property type="match status" value="1"/>
</dbReference>
<feature type="domain" description="Protein kinase" evidence="8">
    <location>
        <begin position="1"/>
        <end position="243"/>
    </location>
</feature>
<evidence type="ECO:0000256" key="6">
    <source>
        <dbReference type="ARBA" id="ARBA00022840"/>
    </source>
</evidence>
<reference evidence="10 11" key="1">
    <citation type="submission" date="2025-04" db="UniProtKB">
        <authorList>
            <consortium name="RefSeq"/>
        </authorList>
    </citation>
    <scope>IDENTIFICATION</scope>
    <source>
        <strain evidence="10 11">15085-1641.00</strain>
        <tissue evidence="10 11">Whole body</tissue>
    </source>
</reference>
<sequence>MAIEGLLDYGAFGEAFIYKWSMDPLNPVVVVDNTYNIDSSDVQLLLRINHKNVIKFAEIIDGFMMLEYADCGSLKQLLHGDEQREYSLRNALDWMHQAAKGLKYLHSCIYATTTYYRLTPKFLMLTNNYRYLKVIVLPSKCQNLSPTITERIMEKIDLTERSDMYSIGTTIWELLTRKKLFYNTAYTSHDIFEAVLRGEHPPISDIKISIDDCFKRLIESCWNANPDERPTIQELISTLDGILKEEINADLDQVLKANTGAIIDFADIEICKQIREDRFGVSHKAMWLGKEKTVTKFKDSTQAWTEHQPFLEQIRKNIKLNNEYLVNIYGISIGKEDTYLISDYSDCGSLHDFMYDREQRKYSVNSAIKWMMDAAEGICLLNRKRQTNMFLNYILTPYNMILFNNFKRLKISDYCSPFEASNVVDSTAEIAYIAPEVFRQNQYSETSDVYSLGIILWEVLARKKPYYELINVHPHNLVKMIKVTGMRPALSDIKKLELDSIEEFIETCWHQDQLKRPDPDLWFNYLDSHCSQINATKFIQSYEDVNYQDIELIETIGSGSFGLVYRAKWCEMVVAVKECKSIATTNFEQEIKQLARTNNQNIVKLYGSCFHENCAYLVMDYAECGSLYNYLHGDEQKEYTMARALDWMIQCVQGIQHLHSMTPKPMLHRDLKTPNLLLTDNNRILKIADFGTATDLRTLMTSEIGTVAYMAPEVLIGKNYTEKCDIYSFGIVLWEVMARRKPFHHLKNRSTPALIMQTFKGERPLVGALIPNCEELKTLIVNCWHQEPEERPI</sequence>
<dbReference type="PROSITE" id="PS50011">
    <property type="entry name" value="PROTEIN_KINASE_DOM"/>
    <property type="match status" value="3"/>
</dbReference>
<dbReference type="RefSeq" id="XP_030080534.1">
    <property type="nucleotide sequence ID" value="XM_030224674.1"/>
</dbReference>
<dbReference type="PROSITE" id="PS00107">
    <property type="entry name" value="PROTEIN_KINASE_ATP"/>
    <property type="match status" value="1"/>
</dbReference>
<dbReference type="PANTHER" id="PTHR46716">
    <property type="entry name" value="MITOGEN-ACTIVATED PROTEIN KINASE KINASE KINASE 7"/>
    <property type="match status" value="1"/>
</dbReference>
<keyword evidence="2" id="KW-0723">Serine/threonine-protein kinase</keyword>
<feature type="domain" description="Protein kinase" evidence="8">
    <location>
        <begin position="268"/>
        <end position="539"/>
    </location>
</feature>
<gene>
    <name evidence="11" type="primary">LOC115483306</name>
    <name evidence="10" type="synonym">LOC111598996</name>
</gene>
<dbReference type="Pfam" id="PF07714">
    <property type="entry name" value="PK_Tyr_Ser-Thr"/>
    <property type="match status" value="3"/>
</dbReference>
<dbReference type="GO" id="GO:0007254">
    <property type="term" value="P:JNK cascade"/>
    <property type="evidence" value="ECO:0007669"/>
    <property type="project" value="TreeGrafter"/>
</dbReference>
<dbReference type="GO" id="GO:0004709">
    <property type="term" value="F:MAP kinase kinase kinase activity"/>
    <property type="evidence" value="ECO:0007669"/>
    <property type="project" value="TreeGrafter"/>
</dbReference>
<evidence type="ECO:0000313" key="9">
    <source>
        <dbReference type="Proteomes" id="UP000504633"/>
    </source>
</evidence>
<dbReference type="Gene3D" id="1.10.510.10">
    <property type="entry name" value="Transferase(Phosphotransferase) domain 1"/>
    <property type="match status" value="3"/>
</dbReference>
<dbReference type="AlphaFoldDB" id="A0A6J2SXC7"/>
<feature type="binding site" evidence="7">
    <location>
        <position position="577"/>
    </location>
    <ligand>
        <name>ATP</name>
        <dbReference type="ChEBI" id="CHEBI:30616"/>
    </ligand>
</feature>
<comment type="similarity">
    <text evidence="1">Belongs to the protein kinase superfamily. STE Ser/Thr protein kinase family. MAP kinase kinase kinase subfamily.</text>
</comment>
<dbReference type="GO" id="GO:0043123">
    <property type="term" value="P:positive regulation of canonical NF-kappaB signal transduction"/>
    <property type="evidence" value="ECO:0007669"/>
    <property type="project" value="TreeGrafter"/>
</dbReference>
<dbReference type="GO" id="GO:0005524">
    <property type="term" value="F:ATP binding"/>
    <property type="evidence" value="ECO:0007669"/>
    <property type="project" value="UniProtKB-UniRule"/>
</dbReference>
<evidence type="ECO:0000256" key="2">
    <source>
        <dbReference type="ARBA" id="ARBA00022527"/>
    </source>
</evidence>
<dbReference type="GO" id="GO:0006955">
    <property type="term" value="P:immune response"/>
    <property type="evidence" value="ECO:0007669"/>
    <property type="project" value="TreeGrafter"/>
</dbReference>
<dbReference type="InterPro" id="IPR008271">
    <property type="entry name" value="Ser/Thr_kinase_AS"/>
</dbReference>